<protein>
    <submittedName>
        <fullName evidence="2">COesterase domain-containing protein</fullName>
    </submittedName>
</protein>
<name>A0A0N5C5J8_STREA</name>
<sequence length="96" mass="11271">MTKFSKEFILSTVQKFTQEHFTDNDLPRHQNLLEFIKQSLVEKPSNVENPAIIPNGTIVFKKESSAHKRDEQYFGPFIITEGIYRDAYQFQQIVFS</sequence>
<reference evidence="2" key="1">
    <citation type="submission" date="2017-02" db="UniProtKB">
        <authorList>
            <consortium name="WormBaseParasite"/>
        </authorList>
    </citation>
    <scope>IDENTIFICATION</scope>
</reference>
<proteinExistence type="predicted"/>
<dbReference type="Proteomes" id="UP000046392">
    <property type="component" value="Unplaced"/>
</dbReference>
<accession>A0A0N5C5J8</accession>
<keyword evidence="1" id="KW-1185">Reference proteome</keyword>
<evidence type="ECO:0000313" key="1">
    <source>
        <dbReference type="Proteomes" id="UP000046392"/>
    </source>
</evidence>
<organism evidence="1 2">
    <name type="scientific">Strongyloides papillosus</name>
    <name type="common">Intestinal threadworm</name>
    <dbReference type="NCBI Taxonomy" id="174720"/>
    <lineage>
        <taxon>Eukaryota</taxon>
        <taxon>Metazoa</taxon>
        <taxon>Ecdysozoa</taxon>
        <taxon>Nematoda</taxon>
        <taxon>Chromadorea</taxon>
        <taxon>Rhabditida</taxon>
        <taxon>Tylenchina</taxon>
        <taxon>Panagrolaimomorpha</taxon>
        <taxon>Strongyloidoidea</taxon>
        <taxon>Strongyloididae</taxon>
        <taxon>Strongyloides</taxon>
    </lineage>
</organism>
<dbReference type="WBParaSite" id="SPAL_0001322600.1">
    <property type="protein sequence ID" value="SPAL_0001322600.1"/>
    <property type="gene ID" value="SPAL_0001322600"/>
</dbReference>
<evidence type="ECO:0000313" key="2">
    <source>
        <dbReference type="WBParaSite" id="SPAL_0001322600.1"/>
    </source>
</evidence>
<dbReference type="AlphaFoldDB" id="A0A0N5C5J8"/>